<accession>A0ABS2WRE6</accession>
<evidence type="ECO:0000256" key="4">
    <source>
        <dbReference type="ARBA" id="ARBA00023134"/>
    </source>
</evidence>
<gene>
    <name evidence="8" type="ORF">JWV37_05540</name>
</gene>
<evidence type="ECO:0000256" key="1">
    <source>
        <dbReference type="ARBA" id="ARBA00004370"/>
    </source>
</evidence>
<dbReference type="EMBL" id="JAFHKK010000009">
    <property type="protein sequence ID" value="MBN2964233.1"/>
    <property type="molecule type" value="Genomic_DNA"/>
</dbReference>
<evidence type="ECO:0000259" key="7">
    <source>
        <dbReference type="Pfam" id="PF00350"/>
    </source>
</evidence>
<feature type="coiled-coil region" evidence="6">
    <location>
        <begin position="497"/>
        <end position="543"/>
    </location>
</feature>
<keyword evidence="5" id="KW-0472">Membrane</keyword>
<comment type="subcellular location">
    <subcellularLocation>
        <location evidence="1">Membrane</location>
    </subcellularLocation>
</comment>
<reference evidence="8" key="1">
    <citation type="submission" date="2021-02" db="EMBL/GenBank/DDBJ databases">
        <title>Sulfurospirillum tamanensis sp. nov.</title>
        <authorList>
            <person name="Frolova A."/>
            <person name="Merkel A."/>
            <person name="Slobodkin A."/>
        </authorList>
    </citation>
    <scope>NUCLEOTIDE SEQUENCE</scope>
    <source>
        <strain evidence="8">T05b</strain>
    </source>
</reference>
<reference evidence="8" key="2">
    <citation type="submission" date="2021-02" db="EMBL/GenBank/DDBJ databases">
        <authorList>
            <person name="Merkel A.Y."/>
        </authorList>
    </citation>
    <scope>NUCLEOTIDE SEQUENCE</scope>
    <source>
        <strain evidence="8">T05b</strain>
    </source>
</reference>
<dbReference type="CDD" id="cd09912">
    <property type="entry name" value="DLP_2"/>
    <property type="match status" value="1"/>
</dbReference>
<protein>
    <submittedName>
        <fullName evidence="8">Dynamin family protein</fullName>
    </submittedName>
</protein>
<evidence type="ECO:0000313" key="9">
    <source>
        <dbReference type="Proteomes" id="UP000703590"/>
    </source>
</evidence>
<keyword evidence="9" id="KW-1185">Reference proteome</keyword>
<keyword evidence="2" id="KW-0547">Nucleotide-binding</keyword>
<dbReference type="Proteomes" id="UP000703590">
    <property type="component" value="Unassembled WGS sequence"/>
</dbReference>
<evidence type="ECO:0000313" key="8">
    <source>
        <dbReference type="EMBL" id="MBN2964233.1"/>
    </source>
</evidence>
<evidence type="ECO:0000256" key="3">
    <source>
        <dbReference type="ARBA" id="ARBA00022801"/>
    </source>
</evidence>
<evidence type="ECO:0000256" key="6">
    <source>
        <dbReference type="SAM" id="Coils"/>
    </source>
</evidence>
<dbReference type="Gene3D" id="3.40.50.300">
    <property type="entry name" value="P-loop containing nucleotide triphosphate hydrolases"/>
    <property type="match status" value="1"/>
</dbReference>
<dbReference type="InterPro" id="IPR027094">
    <property type="entry name" value="Mitofusin_fam"/>
</dbReference>
<name>A0ABS2WRE6_9BACT</name>
<keyword evidence="3" id="KW-0378">Hydrolase</keyword>
<comment type="caution">
    <text evidence="8">The sequence shown here is derived from an EMBL/GenBank/DDBJ whole genome shotgun (WGS) entry which is preliminary data.</text>
</comment>
<dbReference type="PANTHER" id="PTHR10465">
    <property type="entry name" value="TRANSMEMBRANE GTPASE FZO1"/>
    <property type="match status" value="1"/>
</dbReference>
<dbReference type="SUPFAM" id="SSF52540">
    <property type="entry name" value="P-loop containing nucleoside triphosphate hydrolases"/>
    <property type="match status" value="1"/>
</dbReference>
<sequence>MKEVESYLASFWPTACSDFSPALFMPEFAPSLFSMVLTVNAENFDYVKNLPSFQEAYELIFKEEPTTHEAMCCAQKALLAYLLCDATMWQETLACLDALHKAAILPQKQQEALHQLPLHVEPSLPAFSLDMPVAEGFDFHGQKEALLKVAHTLFEELLESQSLKESCQSVIQRLGDTAFSIGITGVMNAGKSTFLNALLKQEILGTSTVPETANLAIIKHATTPQAIVHFWNAAEWESIEQSAQNSESMARFVETTKARFGAEWATLVRPEGVSQTIPLETLGQFTSAKLSEGKCNLVKCVELYTDVALAQEGVSIVDTPGLDDPVVQREEITKQYLVQCDVMIHLMNASQSATKKDVDFIIDALTYQRISRLVILITRVDMLSSAELEEVIEYTTRSITNQLKSLGKAQLIEPILKKIAIFPVAGELALWHRTGRAKEALARGYDEEQTGILAIERYLHEVLFGKENERATLAIGANTKALRLVCEQQHTQYGEHLARLDVSVEELERRYDALKEQNVRANLERLLEELERLKGEFESYLATMKQFASSRFATLRAELLRRLASDITYTLRKESRFPKSERLEMMIYTAVKDGLMDTLREYRFALYRHMGAQSESLSVEYATVCAIEPLAFDPKAYIDEAAKKGLLSADNSLLSDVLCGLVARASKKQTEPLFEAMEKTIATFFEQLEHKSMPRLYEVGSEMVAQFYAQTQAPAQEARAQIDEEEKALKEALALALSEQKTLDVRKQELRQKRAGLEEVMAYFDGVRP</sequence>
<organism evidence="8 9">
    <name type="scientific">Sulfurospirillum tamanense</name>
    <dbReference type="NCBI Taxonomy" id="2813362"/>
    <lineage>
        <taxon>Bacteria</taxon>
        <taxon>Pseudomonadati</taxon>
        <taxon>Campylobacterota</taxon>
        <taxon>Epsilonproteobacteria</taxon>
        <taxon>Campylobacterales</taxon>
        <taxon>Sulfurospirillaceae</taxon>
        <taxon>Sulfurospirillum</taxon>
    </lineage>
</organism>
<dbReference type="RefSeq" id="WP_205458784.1">
    <property type="nucleotide sequence ID" value="NZ_JAFHKK010000009.1"/>
</dbReference>
<dbReference type="InterPro" id="IPR045063">
    <property type="entry name" value="Dynamin_N"/>
</dbReference>
<evidence type="ECO:0000256" key="2">
    <source>
        <dbReference type="ARBA" id="ARBA00022741"/>
    </source>
</evidence>
<evidence type="ECO:0000256" key="5">
    <source>
        <dbReference type="ARBA" id="ARBA00023136"/>
    </source>
</evidence>
<keyword evidence="4" id="KW-0342">GTP-binding</keyword>
<proteinExistence type="predicted"/>
<dbReference type="InterPro" id="IPR027417">
    <property type="entry name" value="P-loop_NTPase"/>
</dbReference>
<dbReference type="PANTHER" id="PTHR10465:SF0">
    <property type="entry name" value="SARCALUMENIN"/>
    <property type="match status" value="1"/>
</dbReference>
<dbReference type="Pfam" id="PF00350">
    <property type="entry name" value="Dynamin_N"/>
    <property type="match status" value="1"/>
</dbReference>
<keyword evidence="6" id="KW-0175">Coiled coil</keyword>
<feature type="domain" description="Dynamin N-terminal" evidence="7">
    <location>
        <begin position="181"/>
        <end position="376"/>
    </location>
</feature>